<dbReference type="OrthoDB" id="10066230at2759"/>
<dbReference type="EMBL" id="CAJNOJ010000552">
    <property type="protein sequence ID" value="CAF1482660.1"/>
    <property type="molecule type" value="Genomic_DNA"/>
</dbReference>
<dbReference type="PANTHER" id="PTHR33845:SF1">
    <property type="entry name" value="C2H2-TYPE DOMAIN-CONTAINING PROTEIN"/>
    <property type="match status" value="1"/>
</dbReference>
<dbReference type="EMBL" id="CAJNOR010007980">
    <property type="protein sequence ID" value="CAF1626597.1"/>
    <property type="molecule type" value="Genomic_DNA"/>
</dbReference>
<evidence type="ECO:0000313" key="2">
    <source>
        <dbReference type="EMBL" id="CAF1626597.1"/>
    </source>
</evidence>
<comment type="caution">
    <text evidence="1">The sequence shown here is derived from an EMBL/GenBank/DDBJ whole genome shotgun (WGS) entry which is preliminary data.</text>
</comment>
<dbReference type="Proteomes" id="UP000663828">
    <property type="component" value="Unassembled WGS sequence"/>
</dbReference>
<gene>
    <name evidence="1" type="ORF">EDS130_LOCUS41531</name>
    <name evidence="2" type="ORF">XAT740_LOCUS50992</name>
</gene>
<evidence type="ECO:0000313" key="4">
    <source>
        <dbReference type="Proteomes" id="UP000663852"/>
    </source>
</evidence>
<sequence>MTSIKQDLQDSRNYSKSDYKVHVSPNNRVVDHCSTYALSNTADKCWCQSCDHRHDQQCDRCELLKVTLIKIQTVIEDYVTDLGAHDRLLHRLRQQIQYVQDWKAHLLRTIHQDQTRVDILDNLNEETVMADVDWAMKWLPVKYRKSSKDQLVKCGLSWHIAYVICNNSSTNSKSFDTSFDSDVSAHMHILDESNYENKIFCHVFDQCVQNATTVISSIIRHIFLCLRQTLPNIKFLHLRSDNAGCYHGSESLLSVVQIFKETGIWIKSIDFSDPQSGKGPCDRCAAVIKCSIRRFINEKMIVQIQLNF</sequence>
<name>A0A815RXP7_ADIRI</name>
<protein>
    <submittedName>
        <fullName evidence="1">Uncharacterized protein</fullName>
    </submittedName>
</protein>
<organism evidence="1 4">
    <name type="scientific">Adineta ricciae</name>
    <name type="common">Rotifer</name>
    <dbReference type="NCBI Taxonomy" id="249248"/>
    <lineage>
        <taxon>Eukaryota</taxon>
        <taxon>Metazoa</taxon>
        <taxon>Spiralia</taxon>
        <taxon>Gnathifera</taxon>
        <taxon>Rotifera</taxon>
        <taxon>Eurotatoria</taxon>
        <taxon>Bdelloidea</taxon>
        <taxon>Adinetida</taxon>
        <taxon>Adinetidae</taxon>
        <taxon>Adineta</taxon>
    </lineage>
</organism>
<keyword evidence="3" id="KW-1185">Reference proteome</keyword>
<dbReference type="PANTHER" id="PTHR33845">
    <property type="entry name" value="C2H2-TYPE DOMAIN-CONTAINING PROTEIN"/>
    <property type="match status" value="1"/>
</dbReference>
<dbReference type="AlphaFoldDB" id="A0A815RXP7"/>
<reference evidence="1" key="1">
    <citation type="submission" date="2021-02" db="EMBL/GenBank/DDBJ databases">
        <authorList>
            <person name="Nowell W R."/>
        </authorList>
    </citation>
    <scope>NUCLEOTIDE SEQUENCE</scope>
</reference>
<evidence type="ECO:0000313" key="3">
    <source>
        <dbReference type="Proteomes" id="UP000663828"/>
    </source>
</evidence>
<accession>A0A815RXP7</accession>
<dbReference type="Proteomes" id="UP000663852">
    <property type="component" value="Unassembled WGS sequence"/>
</dbReference>
<proteinExistence type="predicted"/>
<evidence type="ECO:0000313" key="1">
    <source>
        <dbReference type="EMBL" id="CAF1482660.1"/>
    </source>
</evidence>